<dbReference type="InterPro" id="IPR047262">
    <property type="entry name" value="PRX-like1"/>
</dbReference>
<dbReference type="PROSITE" id="PS51352">
    <property type="entry name" value="THIOREDOXIN_2"/>
    <property type="match status" value="1"/>
</dbReference>
<evidence type="ECO:0000313" key="2">
    <source>
        <dbReference type="EMBL" id="SVA70853.1"/>
    </source>
</evidence>
<feature type="domain" description="Thioredoxin" evidence="1">
    <location>
        <begin position="23"/>
        <end position="179"/>
    </location>
</feature>
<organism evidence="2">
    <name type="scientific">marine metagenome</name>
    <dbReference type="NCBI Taxonomy" id="408172"/>
    <lineage>
        <taxon>unclassified sequences</taxon>
        <taxon>metagenomes</taxon>
        <taxon>ecological metagenomes</taxon>
    </lineage>
</organism>
<dbReference type="AlphaFoldDB" id="A0A381Y2Y4"/>
<sequence length="200" mass="22124">MKQLLKKISILTILFSFTIAGELELGSSIPLGDVKMTDISGKIVSLNDVKMENGLLVNFSCNTCPWVVAWQDRYNALAKASNKNKIGFITINPNARTRNRGESLDNMRDFSKKYGHDFLYAVDKDSKLAVAFGATHTPHIYLFNGSGKLVYRGAIDDNARKPSKVKNNYLMDAIKAVGKGKKIKIASTKSLGCEIKFAKK</sequence>
<dbReference type="EMBL" id="UINC01017162">
    <property type="protein sequence ID" value="SVA70853.1"/>
    <property type="molecule type" value="Genomic_DNA"/>
</dbReference>
<accession>A0A381Y2Y4</accession>
<dbReference type="SUPFAM" id="SSF52833">
    <property type="entry name" value="Thioredoxin-like"/>
    <property type="match status" value="1"/>
</dbReference>
<dbReference type="PANTHER" id="PTHR43640:SF1">
    <property type="entry name" value="THIOREDOXIN-DEPENDENT PEROXIREDOXIN"/>
    <property type="match status" value="1"/>
</dbReference>
<reference evidence="2" key="1">
    <citation type="submission" date="2018-05" db="EMBL/GenBank/DDBJ databases">
        <authorList>
            <person name="Lanie J.A."/>
            <person name="Ng W.-L."/>
            <person name="Kazmierczak K.M."/>
            <person name="Andrzejewski T.M."/>
            <person name="Davidsen T.M."/>
            <person name="Wayne K.J."/>
            <person name="Tettelin H."/>
            <person name="Glass J.I."/>
            <person name="Rusch D."/>
            <person name="Podicherti R."/>
            <person name="Tsui H.-C.T."/>
            <person name="Winkler M.E."/>
        </authorList>
    </citation>
    <scope>NUCLEOTIDE SEQUENCE</scope>
</reference>
<dbReference type="InterPro" id="IPR013766">
    <property type="entry name" value="Thioredoxin_domain"/>
</dbReference>
<dbReference type="GO" id="GO:0016491">
    <property type="term" value="F:oxidoreductase activity"/>
    <property type="evidence" value="ECO:0007669"/>
    <property type="project" value="InterPro"/>
</dbReference>
<protein>
    <recommendedName>
        <fullName evidence="1">Thioredoxin domain-containing protein</fullName>
    </recommendedName>
</protein>
<dbReference type="InterPro" id="IPR036249">
    <property type="entry name" value="Thioredoxin-like_sf"/>
</dbReference>
<dbReference type="GO" id="GO:0016209">
    <property type="term" value="F:antioxidant activity"/>
    <property type="evidence" value="ECO:0007669"/>
    <property type="project" value="InterPro"/>
</dbReference>
<dbReference type="CDD" id="cd02969">
    <property type="entry name" value="PRX_like1"/>
    <property type="match status" value="1"/>
</dbReference>
<dbReference type="Pfam" id="PF00578">
    <property type="entry name" value="AhpC-TSA"/>
    <property type="match status" value="1"/>
</dbReference>
<dbReference type="InterPro" id="IPR000866">
    <property type="entry name" value="AhpC/TSA"/>
</dbReference>
<gene>
    <name evidence="2" type="ORF">METZ01_LOCUS123707</name>
</gene>
<dbReference type="PANTHER" id="PTHR43640">
    <property type="entry name" value="OS07G0260300 PROTEIN"/>
    <property type="match status" value="1"/>
</dbReference>
<evidence type="ECO:0000259" key="1">
    <source>
        <dbReference type="PROSITE" id="PS51352"/>
    </source>
</evidence>
<proteinExistence type="predicted"/>
<name>A0A381Y2Y4_9ZZZZ</name>
<dbReference type="Gene3D" id="3.40.30.10">
    <property type="entry name" value="Glutaredoxin"/>
    <property type="match status" value="1"/>
</dbReference>